<evidence type="ECO:0000313" key="11">
    <source>
        <dbReference type="EMBL" id="CAL8091444.1"/>
    </source>
</evidence>
<keyword evidence="12" id="KW-1185">Reference proteome</keyword>
<evidence type="ECO:0000256" key="6">
    <source>
        <dbReference type="ARBA" id="ARBA00023136"/>
    </source>
</evidence>
<dbReference type="PROSITE" id="PS01209">
    <property type="entry name" value="LDLRA_1"/>
    <property type="match status" value="1"/>
</dbReference>
<organism evidence="11 12">
    <name type="scientific">Orchesella dallaii</name>
    <dbReference type="NCBI Taxonomy" id="48710"/>
    <lineage>
        <taxon>Eukaryota</taxon>
        <taxon>Metazoa</taxon>
        <taxon>Ecdysozoa</taxon>
        <taxon>Arthropoda</taxon>
        <taxon>Hexapoda</taxon>
        <taxon>Collembola</taxon>
        <taxon>Entomobryomorpha</taxon>
        <taxon>Entomobryoidea</taxon>
        <taxon>Orchesellidae</taxon>
        <taxon>Orchesellinae</taxon>
        <taxon>Orchesella</taxon>
    </lineage>
</organism>
<evidence type="ECO:0000256" key="2">
    <source>
        <dbReference type="ARBA" id="ARBA00004308"/>
    </source>
</evidence>
<comment type="caution">
    <text evidence="8">Lacks conserved residue(s) required for the propagation of feature annotation.</text>
</comment>
<dbReference type="SMART" id="SM00192">
    <property type="entry name" value="LDLa"/>
    <property type="match status" value="2"/>
</dbReference>
<keyword evidence="6" id="KW-0472">Membrane</keyword>
<evidence type="ECO:0000313" key="12">
    <source>
        <dbReference type="Proteomes" id="UP001642540"/>
    </source>
</evidence>
<comment type="subcellular location">
    <subcellularLocation>
        <location evidence="2">Endomembrane system</location>
    </subcellularLocation>
    <subcellularLocation>
        <location evidence="1">Membrane</location>
        <topology evidence="1">Single-pass membrane protein</topology>
    </subcellularLocation>
</comment>
<evidence type="ECO:0000256" key="3">
    <source>
        <dbReference type="ARBA" id="ARBA00022692"/>
    </source>
</evidence>
<dbReference type="PRINTS" id="PR00261">
    <property type="entry name" value="LDLRECEPTOR"/>
</dbReference>
<feature type="domain" description="Peptidase S1" evidence="10">
    <location>
        <begin position="27"/>
        <end position="469"/>
    </location>
</feature>
<dbReference type="CDD" id="cd00112">
    <property type="entry name" value="LDLa"/>
    <property type="match status" value="2"/>
</dbReference>
<evidence type="ECO:0000259" key="10">
    <source>
        <dbReference type="PROSITE" id="PS50240"/>
    </source>
</evidence>
<dbReference type="InterPro" id="IPR002172">
    <property type="entry name" value="LDrepeatLR_classA_rpt"/>
</dbReference>
<keyword evidence="4" id="KW-0677">Repeat</keyword>
<dbReference type="InterPro" id="IPR043504">
    <property type="entry name" value="Peptidase_S1_PA_chymotrypsin"/>
</dbReference>
<protein>
    <recommendedName>
        <fullName evidence="10">Peptidase S1 domain-containing protein</fullName>
    </recommendedName>
</protein>
<keyword evidence="5" id="KW-1133">Transmembrane helix</keyword>
<keyword evidence="7 8" id="KW-1015">Disulfide bond</keyword>
<dbReference type="PROSITE" id="PS50068">
    <property type="entry name" value="LDLRA_2"/>
    <property type="match status" value="2"/>
</dbReference>
<keyword evidence="9" id="KW-0732">Signal</keyword>
<proteinExistence type="predicted"/>
<evidence type="ECO:0000256" key="5">
    <source>
        <dbReference type="ARBA" id="ARBA00022989"/>
    </source>
</evidence>
<accession>A0ABP1Q6R2</accession>
<dbReference type="PANTHER" id="PTHR24270">
    <property type="entry name" value="LOW-DENSITY LIPOPROTEIN RECEPTOR-RELATED"/>
    <property type="match status" value="1"/>
</dbReference>
<dbReference type="SUPFAM" id="SSF50494">
    <property type="entry name" value="Trypsin-like serine proteases"/>
    <property type="match status" value="1"/>
</dbReference>
<dbReference type="Proteomes" id="UP001642540">
    <property type="component" value="Unassembled WGS sequence"/>
</dbReference>
<comment type="caution">
    <text evidence="11">The sequence shown here is derived from an EMBL/GenBank/DDBJ whole genome shotgun (WGS) entry which is preliminary data.</text>
</comment>
<dbReference type="Gene3D" id="4.10.400.10">
    <property type="entry name" value="Low-density Lipoprotein Receptor"/>
    <property type="match status" value="2"/>
</dbReference>
<evidence type="ECO:0000256" key="8">
    <source>
        <dbReference type="PROSITE-ProRule" id="PRU00124"/>
    </source>
</evidence>
<dbReference type="Pfam" id="PF00057">
    <property type="entry name" value="Ldl_recept_a"/>
    <property type="match status" value="2"/>
</dbReference>
<feature type="disulfide bond" evidence="8">
    <location>
        <begin position="319"/>
        <end position="331"/>
    </location>
</feature>
<dbReference type="InterPro" id="IPR036055">
    <property type="entry name" value="LDL_receptor-like_sf"/>
</dbReference>
<name>A0ABP1Q6R2_9HEXA</name>
<dbReference type="InterPro" id="IPR009003">
    <property type="entry name" value="Peptidase_S1_PA"/>
</dbReference>
<dbReference type="EMBL" id="CAXLJM020000024">
    <property type="protein sequence ID" value="CAL8091444.1"/>
    <property type="molecule type" value="Genomic_DNA"/>
</dbReference>
<dbReference type="PROSITE" id="PS50240">
    <property type="entry name" value="TRYPSIN_DOM"/>
    <property type="match status" value="1"/>
</dbReference>
<dbReference type="SUPFAM" id="SSF57424">
    <property type="entry name" value="LDL receptor-like module"/>
    <property type="match status" value="2"/>
</dbReference>
<feature type="disulfide bond" evidence="8">
    <location>
        <begin position="326"/>
        <end position="344"/>
    </location>
</feature>
<sequence>MGQAGTLLLLLSCLVTVTVCLGAATSTDNGAGDARLKAPWTAAIFRKVADTKDKWEFICSGTITGRYTVITSARCLIPRVSGPKFSSRPHHLRYSDLQVVAGLPTNDLVSKDQFTQIGIVGQIRDIYDSNNGDTPERDIAALRLTNVLNFTTPYVKEVLLLEKSGTLLEAKETKPGETLMISGYEKARGGVQTRTQSKTGSPLKVSEVKIEEIGKCIERYTEAYPTFYFNALCGAPVEKTDIIPCNYEGSGLVKKVKDATGSESYYLFGVYSSNTALAKSEGTLVSKNDIVPGPCTASDLIFFSKYSQEGRWATSNNFCDNALAMCENGKCRPWSDLCNGQQDCEDGSDEKEKTCFNQNVCGKEQFKCGYGACIEKKLTCDGVRDCKDGSDEDKNGACKGRSAPASAAGATCEGIKSQEAVTAHCSHPDRKGLIPCNESVPIGTSAVLRRTEIIVKCERAGKWSRSTRLTC</sequence>
<evidence type="ECO:0000256" key="9">
    <source>
        <dbReference type="SAM" id="SignalP"/>
    </source>
</evidence>
<feature type="disulfide bond" evidence="8">
    <location>
        <begin position="368"/>
        <end position="386"/>
    </location>
</feature>
<evidence type="ECO:0000256" key="4">
    <source>
        <dbReference type="ARBA" id="ARBA00022737"/>
    </source>
</evidence>
<dbReference type="Gene3D" id="2.40.10.10">
    <property type="entry name" value="Trypsin-like serine proteases"/>
    <property type="match status" value="2"/>
</dbReference>
<feature type="disulfide bond" evidence="8">
    <location>
        <begin position="361"/>
        <end position="373"/>
    </location>
</feature>
<feature type="signal peptide" evidence="9">
    <location>
        <begin position="1"/>
        <end position="22"/>
    </location>
</feature>
<gene>
    <name evidence="11" type="ORF">ODALV1_LOCUS7936</name>
</gene>
<feature type="chain" id="PRO_5046770288" description="Peptidase S1 domain-containing protein" evidence="9">
    <location>
        <begin position="23"/>
        <end position="471"/>
    </location>
</feature>
<evidence type="ECO:0000256" key="7">
    <source>
        <dbReference type="ARBA" id="ARBA00023157"/>
    </source>
</evidence>
<dbReference type="InterPro" id="IPR050685">
    <property type="entry name" value="LDLR"/>
</dbReference>
<dbReference type="InterPro" id="IPR001254">
    <property type="entry name" value="Trypsin_dom"/>
</dbReference>
<dbReference type="InterPro" id="IPR023415">
    <property type="entry name" value="LDLR_class-A_CS"/>
</dbReference>
<reference evidence="11 12" key="1">
    <citation type="submission" date="2024-08" db="EMBL/GenBank/DDBJ databases">
        <authorList>
            <person name="Cucini C."/>
            <person name="Frati F."/>
        </authorList>
    </citation>
    <scope>NUCLEOTIDE SEQUENCE [LARGE SCALE GENOMIC DNA]</scope>
</reference>
<evidence type="ECO:0000256" key="1">
    <source>
        <dbReference type="ARBA" id="ARBA00004167"/>
    </source>
</evidence>
<keyword evidence="3" id="KW-0812">Transmembrane</keyword>